<keyword evidence="2 4" id="KW-0560">Oxidoreductase</keyword>
<evidence type="ECO:0000256" key="4">
    <source>
        <dbReference type="RuleBase" id="RU003719"/>
    </source>
</evidence>
<dbReference type="InterPro" id="IPR029753">
    <property type="entry name" value="D-isomer_DH_CS"/>
</dbReference>
<evidence type="ECO:0000256" key="3">
    <source>
        <dbReference type="ARBA" id="ARBA00023027"/>
    </source>
</evidence>
<accession>A0A1Z9YVA4</accession>
<dbReference type="RefSeq" id="WP_087621188.1">
    <property type="nucleotide sequence ID" value="NZ_NEXX01000005.1"/>
</dbReference>
<dbReference type="OrthoDB" id="9805416at2"/>
<dbReference type="SUPFAM" id="SSF52283">
    <property type="entry name" value="Formate/glycerate dehydrogenase catalytic domain-like"/>
    <property type="match status" value="1"/>
</dbReference>
<dbReference type="InterPro" id="IPR036291">
    <property type="entry name" value="NAD(P)-bd_dom_sf"/>
</dbReference>
<comment type="similarity">
    <text evidence="1 4">Belongs to the D-isomer specific 2-hydroxyacid dehydrogenase family.</text>
</comment>
<dbReference type="PANTHER" id="PTHR43761:SF1">
    <property type="entry name" value="D-ISOMER SPECIFIC 2-HYDROXYACID DEHYDROGENASE CATALYTIC DOMAIN-CONTAINING PROTEIN-RELATED"/>
    <property type="match status" value="1"/>
</dbReference>
<evidence type="ECO:0000256" key="1">
    <source>
        <dbReference type="ARBA" id="ARBA00005854"/>
    </source>
</evidence>
<evidence type="ECO:0000259" key="6">
    <source>
        <dbReference type="Pfam" id="PF02826"/>
    </source>
</evidence>
<dbReference type="AlphaFoldDB" id="A0A1Z9YVA4"/>
<feature type="domain" description="D-isomer specific 2-hydroxyacid dehydrogenase NAD-binding" evidence="6">
    <location>
        <begin position="107"/>
        <end position="286"/>
    </location>
</feature>
<dbReference type="SUPFAM" id="SSF51735">
    <property type="entry name" value="NAD(P)-binding Rossmann-fold domains"/>
    <property type="match status" value="1"/>
</dbReference>
<organism evidence="7 8">
    <name type="scientific">Acinetobacter populi</name>
    <dbReference type="NCBI Taxonomy" id="1582270"/>
    <lineage>
        <taxon>Bacteria</taxon>
        <taxon>Pseudomonadati</taxon>
        <taxon>Pseudomonadota</taxon>
        <taxon>Gammaproteobacteria</taxon>
        <taxon>Moraxellales</taxon>
        <taxon>Moraxellaceae</taxon>
        <taxon>Acinetobacter</taxon>
    </lineage>
</organism>
<dbReference type="PANTHER" id="PTHR43761">
    <property type="entry name" value="D-ISOMER SPECIFIC 2-HYDROXYACID DEHYDROGENASE FAMILY PROTEIN (AFU_ORTHOLOGUE AFUA_1G13630)"/>
    <property type="match status" value="1"/>
</dbReference>
<protein>
    <submittedName>
        <fullName evidence="7">Hydroxyacid dehydrogenase</fullName>
    </submittedName>
</protein>
<evidence type="ECO:0000313" key="7">
    <source>
        <dbReference type="EMBL" id="OUY06176.1"/>
    </source>
</evidence>
<dbReference type="InterPro" id="IPR050418">
    <property type="entry name" value="D-iso_2-hydroxyacid_DH_PdxB"/>
</dbReference>
<dbReference type="Gene3D" id="3.40.50.720">
    <property type="entry name" value="NAD(P)-binding Rossmann-like Domain"/>
    <property type="match status" value="2"/>
</dbReference>
<dbReference type="EMBL" id="NEXX01000005">
    <property type="protein sequence ID" value="OUY06176.1"/>
    <property type="molecule type" value="Genomic_DNA"/>
</dbReference>
<dbReference type="InterPro" id="IPR006139">
    <property type="entry name" value="D-isomer_2_OHA_DH_cat_dom"/>
</dbReference>
<dbReference type="PROSITE" id="PS00671">
    <property type="entry name" value="D_2_HYDROXYACID_DH_3"/>
    <property type="match status" value="1"/>
</dbReference>
<dbReference type="Pfam" id="PF02826">
    <property type="entry name" value="2-Hacid_dh_C"/>
    <property type="match status" value="1"/>
</dbReference>
<keyword evidence="3" id="KW-0520">NAD</keyword>
<proteinExistence type="inferred from homology"/>
<reference evidence="7 8" key="1">
    <citation type="submission" date="2017-05" db="EMBL/GenBank/DDBJ databases">
        <title>Acinetobacter populi ANC 5415 (= PBJ7), whole genome shotgun sequencing project.</title>
        <authorList>
            <person name="Nemec A."/>
            <person name="Radolfova-Krizova L."/>
        </authorList>
    </citation>
    <scope>NUCLEOTIDE SEQUENCE [LARGE SCALE GENOMIC DNA]</scope>
    <source>
        <strain evidence="7 8">PBJ7</strain>
    </source>
</reference>
<sequence>MAILKVTCVEKNILLDKNFHFDFPCIYKEYHQLSQKEFYQQVYDQDVLVVNDLVVDEIILDHNPALKLVALCSTGFDHINIPLLRQHGVKVANIRGYAGDAVAEHAFMLMINLFKNINAQLSSVLTGKWSNSPTSYYLSTSIRELNNKNLVILGKGEIGLSLAEKAKAFGMHVYFSERKNALTCRQGYIPFNQAIKIADVLSLHCELNHHTKGMIDREVIQQMKSSSILINVGRGGLIDEYSLAQALKNNDIAGFGADVLSEEPPPTDHILLNLQHPNVMITPHIAWATEEAQSRLFDILQDNINSNIHGIAKNLIN</sequence>
<evidence type="ECO:0000313" key="8">
    <source>
        <dbReference type="Proteomes" id="UP000196536"/>
    </source>
</evidence>
<gene>
    <name evidence="7" type="ORF">CAP51_12890</name>
</gene>
<feature type="domain" description="D-isomer specific 2-hydroxyacid dehydrogenase catalytic" evidence="5">
    <location>
        <begin position="27"/>
        <end position="317"/>
    </location>
</feature>
<dbReference type="Pfam" id="PF00389">
    <property type="entry name" value="2-Hacid_dh"/>
    <property type="match status" value="1"/>
</dbReference>
<evidence type="ECO:0000259" key="5">
    <source>
        <dbReference type="Pfam" id="PF00389"/>
    </source>
</evidence>
<evidence type="ECO:0000256" key="2">
    <source>
        <dbReference type="ARBA" id="ARBA00023002"/>
    </source>
</evidence>
<dbReference type="Proteomes" id="UP000196536">
    <property type="component" value="Unassembled WGS sequence"/>
</dbReference>
<name>A0A1Z9YVA4_9GAMM</name>
<dbReference type="GO" id="GO:0016616">
    <property type="term" value="F:oxidoreductase activity, acting on the CH-OH group of donors, NAD or NADP as acceptor"/>
    <property type="evidence" value="ECO:0007669"/>
    <property type="project" value="InterPro"/>
</dbReference>
<dbReference type="InterPro" id="IPR006140">
    <property type="entry name" value="D-isomer_DH_NAD-bd"/>
</dbReference>
<dbReference type="GO" id="GO:0051287">
    <property type="term" value="F:NAD binding"/>
    <property type="evidence" value="ECO:0007669"/>
    <property type="project" value="InterPro"/>
</dbReference>
<keyword evidence="8" id="KW-1185">Reference proteome</keyword>
<comment type="caution">
    <text evidence="7">The sequence shown here is derived from an EMBL/GenBank/DDBJ whole genome shotgun (WGS) entry which is preliminary data.</text>
</comment>